<evidence type="ECO:0000259" key="6">
    <source>
        <dbReference type="Pfam" id="PF14833"/>
    </source>
</evidence>
<dbReference type="InterPro" id="IPR006115">
    <property type="entry name" value="6PGDH_NADP-bd"/>
</dbReference>
<dbReference type="Gene3D" id="3.40.50.720">
    <property type="entry name" value="NAD(P)-binding Rossmann-like Domain"/>
    <property type="match status" value="1"/>
</dbReference>
<dbReference type="InterPro" id="IPR029154">
    <property type="entry name" value="HIBADH-like_NADP-bd"/>
</dbReference>
<proteinExistence type="inferred from homology"/>
<evidence type="ECO:0000256" key="1">
    <source>
        <dbReference type="ARBA" id="ARBA00009080"/>
    </source>
</evidence>
<evidence type="ECO:0000313" key="7">
    <source>
        <dbReference type="EMBL" id="GHO98677.1"/>
    </source>
</evidence>
<comment type="similarity">
    <text evidence="1">Belongs to the HIBADH-related family.</text>
</comment>
<dbReference type="Proteomes" id="UP000597444">
    <property type="component" value="Unassembled WGS sequence"/>
</dbReference>
<dbReference type="PANTHER" id="PTHR43580">
    <property type="entry name" value="OXIDOREDUCTASE GLYR1-RELATED"/>
    <property type="match status" value="1"/>
</dbReference>
<organism evidence="7 8">
    <name type="scientific">Reticulibacter mediterranei</name>
    <dbReference type="NCBI Taxonomy" id="2778369"/>
    <lineage>
        <taxon>Bacteria</taxon>
        <taxon>Bacillati</taxon>
        <taxon>Chloroflexota</taxon>
        <taxon>Ktedonobacteria</taxon>
        <taxon>Ktedonobacterales</taxon>
        <taxon>Reticulibacteraceae</taxon>
        <taxon>Reticulibacter</taxon>
    </lineage>
</organism>
<gene>
    <name evidence="7" type="ORF">KSF_087250</name>
</gene>
<evidence type="ECO:0000256" key="3">
    <source>
        <dbReference type="ARBA" id="ARBA00023027"/>
    </source>
</evidence>
<comment type="caution">
    <text evidence="7">The sequence shown here is derived from an EMBL/GenBank/DDBJ whole genome shotgun (WGS) entry which is preliminary data.</text>
</comment>
<evidence type="ECO:0000256" key="2">
    <source>
        <dbReference type="ARBA" id="ARBA00023002"/>
    </source>
</evidence>
<dbReference type="InterPro" id="IPR008927">
    <property type="entry name" value="6-PGluconate_DH-like_C_sf"/>
</dbReference>
<dbReference type="AlphaFoldDB" id="A0A8J3N4X1"/>
<dbReference type="SUPFAM" id="SSF48179">
    <property type="entry name" value="6-phosphogluconate dehydrogenase C-terminal domain-like"/>
    <property type="match status" value="1"/>
</dbReference>
<dbReference type="InterPro" id="IPR013328">
    <property type="entry name" value="6PGD_dom2"/>
</dbReference>
<dbReference type="GO" id="GO:0016491">
    <property type="term" value="F:oxidoreductase activity"/>
    <property type="evidence" value="ECO:0007669"/>
    <property type="project" value="UniProtKB-KW"/>
</dbReference>
<evidence type="ECO:0000313" key="8">
    <source>
        <dbReference type="Proteomes" id="UP000597444"/>
    </source>
</evidence>
<sequence length="318" mass="34096">MISSLVDQPGGGRADPPLGFLGLGHMGLPIARQLVRHGYSLRVYDPDPRRVALLLDEDYVVANSPGSLAFSSHLICSMVPDDASVEQIIGELAPRLSNGVHLSLSTISPQLSLWALKQYQQAGRGSHFVSATVLGRPPLAEQGRLTVFVCGEASAKARVRPLLECLGSVYDLGDRPDAAALVKLMCNGVIVSSILGLGYAAAFLRAEQINPAPILALLAQTPLFTGTVFQEYGQMIGHDVFQPTRFPVPLGLKDVQLILSQGVQNGTQLPLIELAQDLLLQASQSGWGELDWSVMGRVITARQPTGPLSHPLHEQTHI</sequence>
<dbReference type="Pfam" id="PF03446">
    <property type="entry name" value="NAD_binding_2"/>
    <property type="match status" value="1"/>
</dbReference>
<evidence type="ECO:0000256" key="4">
    <source>
        <dbReference type="PIRSR" id="PIRSR000103-1"/>
    </source>
</evidence>
<accession>A0A8J3N4X1</accession>
<dbReference type="Pfam" id="PF14833">
    <property type="entry name" value="NAD_binding_11"/>
    <property type="match status" value="1"/>
</dbReference>
<feature type="domain" description="3-hydroxyisobutyrate dehydrogenase-like NAD-binding" evidence="6">
    <location>
        <begin position="179"/>
        <end position="298"/>
    </location>
</feature>
<reference evidence="7" key="1">
    <citation type="submission" date="2020-10" db="EMBL/GenBank/DDBJ databases">
        <title>Taxonomic study of unclassified bacteria belonging to the class Ktedonobacteria.</title>
        <authorList>
            <person name="Yabe S."/>
            <person name="Wang C.M."/>
            <person name="Zheng Y."/>
            <person name="Sakai Y."/>
            <person name="Cavaletti L."/>
            <person name="Monciardini P."/>
            <person name="Donadio S."/>
        </authorList>
    </citation>
    <scope>NUCLEOTIDE SEQUENCE</scope>
    <source>
        <strain evidence="7">ID150040</strain>
    </source>
</reference>
<dbReference type="SUPFAM" id="SSF51735">
    <property type="entry name" value="NAD(P)-binding Rossmann-fold domains"/>
    <property type="match status" value="1"/>
</dbReference>
<dbReference type="EMBL" id="BNJK01000002">
    <property type="protein sequence ID" value="GHO98677.1"/>
    <property type="molecule type" value="Genomic_DNA"/>
</dbReference>
<keyword evidence="2" id="KW-0560">Oxidoreductase</keyword>
<dbReference type="InterPro" id="IPR036291">
    <property type="entry name" value="NAD(P)-bd_dom_sf"/>
</dbReference>
<dbReference type="RefSeq" id="WP_220209381.1">
    <property type="nucleotide sequence ID" value="NZ_BNJK01000002.1"/>
</dbReference>
<dbReference type="PANTHER" id="PTHR43580:SF2">
    <property type="entry name" value="CYTOKINE-LIKE NUCLEAR FACTOR N-PAC"/>
    <property type="match status" value="1"/>
</dbReference>
<feature type="active site" evidence="4">
    <location>
        <position position="183"/>
    </location>
</feature>
<dbReference type="PIRSF" id="PIRSF000103">
    <property type="entry name" value="HIBADH"/>
    <property type="match status" value="1"/>
</dbReference>
<feature type="domain" description="6-phosphogluconate dehydrogenase NADP-binding" evidence="5">
    <location>
        <begin position="18"/>
        <end position="168"/>
    </location>
</feature>
<dbReference type="InterPro" id="IPR015815">
    <property type="entry name" value="HIBADH-related"/>
</dbReference>
<evidence type="ECO:0000259" key="5">
    <source>
        <dbReference type="Pfam" id="PF03446"/>
    </source>
</evidence>
<name>A0A8J3N4X1_9CHLR</name>
<dbReference type="GO" id="GO:0051287">
    <property type="term" value="F:NAD binding"/>
    <property type="evidence" value="ECO:0007669"/>
    <property type="project" value="InterPro"/>
</dbReference>
<dbReference type="Gene3D" id="1.10.1040.10">
    <property type="entry name" value="N-(1-d-carboxylethyl)-l-norvaline Dehydrogenase, domain 2"/>
    <property type="match status" value="1"/>
</dbReference>
<dbReference type="InterPro" id="IPR051265">
    <property type="entry name" value="HIBADH-related_NP60_sf"/>
</dbReference>
<protein>
    <submittedName>
        <fullName evidence="7">Dehydrogenase</fullName>
    </submittedName>
</protein>
<keyword evidence="3" id="KW-0520">NAD</keyword>
<dbReference type="GO" id="GO:0050661">
    <property type="term" value="F:NADP binding"/>
    <property type="evidence" value="ECO:0007669"/>
    <property type="project" value="InterPro"/>
</dbReference>
<keyword evidence="8" id="KW-1185">Reference proteome</keyword>